<protein>
    <recommendedName>
        <fullName evidence="3">VWFA domain-containing protein</fullName>
    </recommendedName>
</protein>
<keyword evidence="4" id="KW-0614">Plasmid</keyword>
<organism evidence="4 5">
    <name type="scientific">Deferribacter desulfuricans (strain DSM 14783 / JCM 11476 / NBRC 101012 / SSM1)</name>
    <dbReference type="NCBI Taxonomy" id="639282"/>
    <lineage>
        <taxon>Bacteria</taxon>
        <taxon>Pseudomonadati</taxon>
        <taxon>Deferribacterota</taxon>
        <taxon>Deferribacteres</taxon>
        <taxon>Deferribacterales</taxon>
        <taxon>Deferribacteraceae</taxon>
        <taxon>Deferribacter</taxon>
    </lineage>
</organism>
<dbReference type="AlphaFoldDB" id="D3PF84"/>
<feature type="coiled-coil region" evidence="1">
    <location>
        <begin position="454"/>
        <end position="485"/>
    </location>
</feature>
<proteinExistence type="predicted"/>
<evidence type="ECO:0000313" key="4">
    <source>
        <dbReference type="EMBL" id="BAI81876.1"/>
    </source>
</evidence>
<feature type="region of interest" description="Disordered" evidence="2">
    <location>
        <begin position="361"/>
        <end position="419"/>
    </location>
</feature>
<evidence type="ECO:0000259" key="3">
    <source>
        <dbReference type="PROSITE" id="PS50234"/>
    </source>
</evidence>
<dbReference type="InterPro" id="IPR002035">
    <property type="entry name" value="VWF_A"/>
</dbReference>
<dbReference type="HOGENOM" id="CLU_340032_0_0_0"/>
<dbReference type="EMBL" id="AP011530">
    <property type="protein sequence ID" value="BAI81876.1"/>
    <property type="molecule type" value="Genomic_DNA"/>
</dbReference>
<feature type="compositionally biased region" description="Low complexity" evidence="2">
    <location>
        <begin position="361"/>
        <end position="415"/>
    </location>
</feature>
<dbReference type="PROSITE" id="PS50234">
    <property type="entry name" value="VWFA"/>
    <property type="match status" value="1"/>
</dbReference>
<geneLocation type="plasmid" evidence="4 5">
    <name>megaplasmid pDF308</name>
</geneLocation>
<gene>
    <name evidence="4" type="ordered locus">DEFDS_P256</name>
</gene>
<evidence type="ECO:0000313" key="5">
    <source>
        <dbReference type="Proteomes" id="UP000001520"/>
    </source>
</evidence>
<feature type="domain" description="VWFA" evidence="3">
    <location>
        <begin position="594"/>
        <end position="831"/>
    </location>
</feature>
<reference evidence="4 5" key="1">
    <citation type="journal article" date="2010" name="DNA Res.">
        <title>Bacterial lifestyle in a deep-sea hydrothermal vent chimney revealed by the genome sequence of the thermophilic bacterium Deferribacter desulfuricans SSM1.</title>
        <authorList>
            <person name="Takaki Y."/>
            <person name="Shimamura S."/>
            <person name="Nakagawa S."/>
            <person name="Fukuhara Y."/>
            <person name="Horikawa H."/>
            <person name="Ankai A."/>
            <person name="Harada T."/>
            <person name="Hosoyama A."/>
            <person name="Oguchi A."/>
            <person name="Fukui S."/>
            <person name="Fujita N."/>
            <person name="Takami H."/>
            <person name="Takai K."/>
        </authorList>
    </citation>
    <scope>NUCLEOTIDE SEQUENCE [LARGE SCALE GENOMIC DNA]</scope>
    <source>
        <strain evidence="5">DSM 14783 / JCM 11476 / NBRC 101012 / SSM1</strain>
        <plasmid evidence="5">Plasmid megaplasmid pDF308</plasmid>
    </source>
</reference>
<dbReference type="Proteomes" id="UP000001520">
    <property type="component" value="Plasmid megaplasmid pDF308"/>
</dbReference>
<sequence>MRIILPSDNIIAKAKDDFIYTCNVPNISNPFDRQVVVKRELFYNKIQSLFGELVLKENRSYNKQVTSKFIDYIKNDTNNVLVSNFGKNSYGSLEQFILNQDPFLVEYLNLIAITYNPLIRDTYACLSINDEGKQKINQLYMELYNLQKIIKNCKSIETFILQKHLKEFNKKVTEFLNICTDLNYNFVEIQLSSLFFTDNLSRKEQFGILYHEFMHYYSNVFGRDLKLFTDILYKELRNLTLKIDYIKNINELKTYLFKTFDILNKLFNHYSNVIADAIENERLFELRDKYNLQIDLPGSCITLDTLKEIDLVDENVSKDDFLHPKVNNNDIFKYSYEYLMTDMYQKVKDAILNQQFQQFNSQQTNNSNQQTVNQQQNNSNNSNNSQLQSNHVNQNQQNNQQNNQQSHQNNQNVNNGTMSNDLNHISKIIGSLSSILQDVLNKIANNPDLLHDILNDLQNNMEKANIDIENKVEEQQQQQQQVSENIKRNLHFNETNKQAGYGTIFSEEEYKIKNNLIKIKTKNEAYKKVINSIATKILKLKMETMQKDYRNVIKPPTPISNGFFDFTYKSKSTTKAYPYEHIGNKTQELVPLFRSLIVFDTSASISKEEIYMFLDNVVNLINLIKKQFPMSKLMLSFVNIDSDLTKAEFEFIDFMKDNKNKLTTKINNLFKKISGGGGTEFKNLFYNLRSEEKNKKQSILLNDPAMLSMTIKKEQKQIEEIKNQNLSKNKINAQIIKQYFNINKLDFIIFYSDFYNFSSDKDMLAEYTESAKKSLSEKLYCISTTPIQLENIGNNYMIGFESLLKYKTFKNNIYYVYDFEPELDDSLLESVEPGL</sequence>
<keyword evidence="1" id="KW-0175">Coiled coil</keyword>
<evidence type="ECO:0000256" key="2">
    <source>
        <dbReference type="SAM" id="MobiDB-lite"/>
    </source>
</evidence>
<dbReference type="KEGG" id="ddf:DEFDS_P256"/>
<accession>D3PF84</accession>
<name>D3PF84_DEFDS</name>
<keyword evidence="5" id="KW-1185">Reference proteome</keyword>
<dbReference type="RefSeq" id="WP_013009088.1">
    <property type="nucleotide sequence ID" value="NC_013940.1"/>
</dbReference>
<evidence type="ECO:0000256" key="1">
    <source>
        <dbReference type="SAM" id="Coils"/>
    </source>
</evidence>